<protein>
    <recommendedName>
        <fullName evidence="3">Proline iminopeptidase</fullName>
    </recommendedName>
</protein>
<evidence type="ECO:0000313" key="2">
    <source>
        <dbReference type="Proteomes" id="UP001498398"/>
    </source>
</evidence>
<proteinExistence type="predicted"/>
<keyword evidence="2" id="KW-1185">Reference proteome</keyword>
<evidence type="ECO:0000313" key="1">
    <source>
        <dbReference type="EMBL" id="KAK7435528.1"/>
    </source>
</evidence>
<dbReference type="SUPFAM" id="SSF53474">
    <property type="entry name" value="alpha/beta-Hydrolases"/>
    <property type="match status" value="1"/>
</dbReference>
<organism evidence="1 2">
    <name type="scientific">Marasmiellus scandens</name>
    <dbReference type="NCBI Taxonomy" id="2682957"/>
    <lineage>
        <taxon>Eukaryota</taxon>
        <taxon>Fungi</taxon>
        <taxon>Dikarya</taxon>
        <taxon>Basidiomycota</taxon>
        <taxon>Agaricomycotina</taxon>
        <taxon>Agaricomycetes</taxon>
        <taxon>Agaricomycetidae</taxon>
        <taxon>Agaricales</taxon>
        <taxon>Marasmiineae</taxon>
        <taxon>Omphalotaceae</taxon>
        <taxon>Marasmiellus</taxon>
    </lineage>
</organism>
<sequence>MEKMEQDSTVYLTMNGPSEFFITGSLKDWSILDELHLISVPTLLTNGRKDEAQDSTVMPFFKGIPKVKWVTFEKSSHTPHLEETDRFLQVVENFLST</sequence>
<dbReference type="EMBL" id="JBANRG010000106">
    <property type="protein sequence ID" value="KAK7435528.1"/>
    <property type="molecule type" value="Genomic_DNA"/>
</dbReference>
<comment type="caution">
    <text evidence="1">The sequence shown here is derived from an EMBL/GenBank/DDBJ whole genome shotgun (WGS) entry which is preliminary data.</text>
</comment>
<gene>
    <name evidence="1" type="ORF">VKT23_019650</name>
</gene>
<reference evidence="1 2" key="1">
    <citation type="submission" date="2024-01" db="EMBL/GenBank/DDBJ databases">
        <title>A draft genome for the cacao thread blight pathogen Marasmiellus scandens.</title>
        <authorList>
            <person name="Baruah I.K."/>
            <person name="Leung J."/>
            <person name="Bukari Y."/>
            <person name="Amoako-Attah I."/>
            <person name="Meinhardt L.W."/>
            <person name="Bailey B.A."/>
            <person name="Cohen S.P."/>
        </authorList>
    </citation>
    <scope>NUCLEOTIDE SEQUENCE [LARGE SCALE GENOMIC DNA]</scope>
    <source>
        <strain evidence="1 2">GH-19</strain>
    </source>
</reference>
<evidence type="ECO:0008006" key="3">
    <source>
        <dbReference type="Google" id="ProtNLM"/>
    </source>
</evidence>
<accession>A0ABR1IKX8</accession>
<dbReference type="InterPro" id="IPR029058">
    <property type="entry name" value="AB_hydrolase_fold"/>
</dbReference>
<name>A0ABR1IKX8_9AGAR</name>
<dbReference type="Proteomes" id="UP001498398">
    <property type="component" value="Unassembled WGS sequence"/>
</dbReference>
<dbReference type="Gene3D" id="3.40.50.1820">
    <property type="entry name" value="alpha/beta hydrolase"/>
    <property type="match status" value="1"/>
</dbReference>